<accession>A0A917GZ02</accession>
<evidence type="ECO:0000313" key="3">
    <source>
        <dbReference type="EMBL" id="GGG61917.1"/>
    </source>
</evidence>
<keyword evidence="1" id="KW-0732">Signal</keyword>
<keyword evidence="4" id="KW-1185">Reference proteome</keyword>
<dbReference type="Gene3D" id="1.50.10.20">
    <property type="match status" value="1"/>
</dbReference>
<dbReference type="Proteomes" id="UP000600247">
    <property type="component" value="Unassembled WGS sequence"/>
</dbReference>
<feature type="domain" description="SLH" evidence="2">
    <location>
        <begin position="1212"/>
        <end position="1274"/>
    </location>
</feature>
<feature type="signal peptide" evidence="1">
    <location>
        <begin position="1"/>
        <end position="26"/>
    </location>
</feature>
<comment type="caution">
    <text evidence="3">The sequence shown here is derived from an EMBL/GenBank/DDBJ whole genome shotgun (WGS) entry which is preliminary data.</text>
</comment>
<dbReference type="InterPro" id="IPR027954">
    <property type="entry name" value="Transcobalamin-like_C"/>
</dbReference>
<name>A0A917GZ02_9BACL</name>
<sequence length="1392" mass="150107">MKSYLFRKWTALALSLLVFLSMFSIAPFTGHKAYAASGSNPNLGPFTIYEYLPAPGQFSNTYLMSDPNAEWNNNLSKIMPLGAFGGYVIFKMDEPIVDSPLHPYGVDFNVYGNAFTGFFEPGAIAVAQDDGTGKPGKWYNIAGSEHYEDAAIWDYKANYTNPDPDFAITNGINIPWTDNQGNTGQIKTNNSHLRPYYPIPNNYPLRPADFANTGYSYSGVNINVRNNAFGYADSHPMGNGPYDVLGNPYAASAPNGDPIDIAWAVDEDGKPANLESVDFIKVYTAVQIDGGALGEVSTEVSGLIPAKPVSSETGVTDDLNTLSFTSTAPGALPQVWHLTSGQYVYDDIVVDANSIKITANGDAANIYVNNTRGTANAPINKVLTLSDSEPRLVRVIAQDGEKQPVIYYLSLRKGKVSKPSSESVDVAIETAARQILNKGVTSDWEAAGLARTGYKVPENYYNKLIERITQANGNFANVTDYERLSLAITALGYDATDFASHNLIEKIYNFNNITAQGVNGPIYGLIALDSGGYSIPNDAKWKRDSLIDKIIEYKNPDGGYGYAGTTSTPDMTAMALIALAPYMDQEPAKTAGELAVQWLSTQQQPHGGYDDSSESIAQAIIALTAVGFDPTDTDYTKDGESLVSRLLSFRKADGGYSHKLSDGSSNAFSTEQALQALVAYQLYTENNGRLYDYTQTDLPGVEFGVTVNTVIQGPEAQIYQGAAHGVTAMDALFQVADINDIEVGLDNSGTYVTSIKGIAQGLYGGFDGWMFVVKRDNQWVIPSVSMAGFKLNKNDQLLIYYGGMDTQLVQSVTLSPAQPKAGEAFTVSVTKWTWDWDNNTDLITPAAGATVTIAGMSAVTDNSGVASFAGGIPAAGSYEAVITHLRENQGPALVRDTRPVTILSANVEPVTRTVTLSVVGDSQKGTIVSNKTIELADGDTAFSVLHRELGSKVIYSGSGPSIYVSAIDGLAEFDRGPKSGWMFAVNGIYPEVSAGIYTLKDKDKVTWNYTVDLGQDLNAGMPAATSAISKELEQAFSLLTIKADNTLPIGQTSRTTEILNRNNPMSKQQVEDLAKALLAQLVSVSKTTSADKETVISDSLGEAAVIVPSGATTGPITISIQELKEQRLGIATSVFEFTPKDTVFGKAVYVQFKVPVQTSNPDDLVICWLNERTGEWIPIPSVLDLKTGVITGKVTHFTKFAVIDRSKLNTPRPIFKDESEISAWALEAVHRVFEDKVMVGVSDTELRFAPKQSMTRAEFAKLILNLLNETPSADAKQIFKDVKPISWYYGSVMKAKELGIIQGISAAEFKPDQAITRQEMAIMIARAFKLTGGTDAVAYKDQASIASSALEAVQAVSSQGIMTGSNGYFSPKALVTREMAAVVADKLLNKTK</sequence>
<dbReference type="InterPro" id="IPR051465">
    <property type="entry name" value="Cell_Envelope_Struct_Comp"/>
</dbReference>
<dbReference type="Gene3D" id="2.170.130.30">
    <property type="match status" value="1"/>
</dbReference>
<dbReference type="Pfam" id="PF00395">
    <property type="entry name" value="SLH"/>
    <property type="match status" value="3"/>
</dbReference>
<feature type="domain" description="SLH" evidence="2">
    <location>
        <begin position="1339"/>
        <end position="1392"/>
    </location>
</feature>
<dbReference type="Pfam" id="PF14478">
    <property type="entry name" value="DUF4430"/>
    <property type="match status" value="1"/>
</dbReference>
<protein>
    <recommendedName>
        <fullName evidence="2">SLH domain-containing protein</fullName>
    </recommendedName>
</protein>
<dbReference type="InterPro" id="IPR008930">
    <property type="entry name" value="Terpenoid_cyclase/PrenylTrfase"/>
</dbReference>
<dbReference type="SUPFAM" id="SSF48239">
    <property type="entry name" value="Terpenoid cyclases/Protein prenyltransferases"/>
    <property type="match status" value="1"/>
</dbReference>
<dbReference type="InterPro" id="IPR001119">
    <property type="entry name" value="SLH_dom"/>
</dbReference>
<reference evidence="3 4" key="1">
    <citation type="journal article" date="2014" name="Int. J. Syst. Evol. Microbiol.">
        <title>Complete genome sequence of Corynebacterium casei LMG S-19264T (=DSM 44701T), isolated from a smear-ripened cheese.</title>
        <authorList>
            <consortium name="US DOE Joint Genome Institute (JGI-PGF)"/>
            <person name="Walter F."/>
            <person name="Albersmeier A."/>
            <person name="Kalinowski J."/>
            <person name="Ruckert C."/>
        </authorList>
    </citation>
    <scope>NUCLEOTIDE SEQUENCE [LARGE SCALE GENOMIC DNA]</scope>
    <source>
        <strain evidence="3 4">CGMCC 1.15286</strain>
    </source>
</reference>
<feature type="domain" description="SLH" evidence="2">
    <location>
        <begin position="1275"/>
        <end position="1338"/>
    </location>
</feature>
<dbReference type="RefSeq" id="WP_188888250.1">
    <property type="nucleotide sequence ID" value="NZ_BMHY01000002.1"/>
</dbReference>
<dbReference type="CDD" id="cd00688">
    <property type="entry name" value="ISOPREN_C2_like"/>
    <property type="match status" value="1"/>
</dbReference>
<gene>
    <name evidence="3" type="ORF">GCM10010918_14410</name>
</gene>
<evidence type="ECO:0000256" key="1">
    <source>
        <dbReference type="SAM" id="SignalP"/>
    </source>
</evidence>
<feature type="chain" id="PRO_5039172804" description="SLH domain-containing protein" evidence="1">
    <location>
        <begin position="27"/>
        <end position="1392"/>
    </location>
</feature>
<dbReference type="PROSITE" id="PS51272">
    <property type="entry name" value="SLH"/>
    <property type="match status" value="3"/>
</dbReference>
<dbReference type="PANTHER" id="PTHR43308:SF5">
    <property type="entry name" value="S-LAYER PROTEIN _ PEPTIDOGLYCAN ENDO-BETA-N-ACETYLGLUCOSAMINIDASE"/>
    <property type="match status" value="1"/>
</dbReference>
<evidence type="ECO:0000259" key="2">
    <source>
        <dbReference type="PROSITE" id="PS51272"/>
    </source>
</evidence>
<proteinExistence type="predicted"/>
<organism evidence="3 4">
    <name type="scientific">Paenibacillus radicis</name>
    <name type="common">ex Gao et al. 2016</name>
    <dbReference type="NCBI Taxonomy" id="1737354"/>
    <lineage>
        <taxon>Bacteria</taxon>
        <taxon>Bacillati</taxon>
        <taxon>Bacillota</taxon>
        <taxon>Bacilli</taxon>
        <taxon>Bacillales</taxon>
        <taxon>Paenibacillaceae</taxon>
        <taxon>Paenibacillus</taxon>
    </lineage>
</organism>
<dbReference type="EMBL" id="BMHY01000002">
    <property type="protein sequence ID" value="GGG61917.1"/>
    <property type="molecule type" value="Genomic_DNA"/>
</dbReference>
<evidence type="ECO:0000313" key="4">
    <source>
        <dbReference type="Proteomes" id="UP000600247"/>
    </source>
</evidence>
<dbReference type="PANTHER" id="PTHR43308">
    <property type="entry name" value="OUTER MEMBRANE PROTEIN ALPHA-RELATED"/>
    <property type="match status" value="1"/>
</dbReference>